<dbReference type="EMBL" id="JACGCI010000055">
    <property type="protein sequence ID" value="KAF6750733.1"/>
    <property type="molecule type" value="Genomic_DNA"/>
</dbReference>
<dbReference type="Proteomes" id="UP000521943">
    <property type="component" value="Unassembled WGS sequence"/>
</dbReference>
<dbReference type="AlphaFoldDB" id="A0A8H6HPB8"/>
<proteinExistence type="predicted"/>
<organism evidence="1 2">
    <name type="scientific">Ephemerocybe angulata</name>
    <dbReference type="NCBI Taxonomy" id="980116"/>
    <lineage>
        <taxon>Eukaryota</taxon>
        <taxon>Fungi</taxon>
        <taxon>Dikarya</taxon>
        <taxon>Basidiomycota</taxon>
        <taxon>Agaricomycotina</taxon>
        <taxon>Agaricomycetes</taxon>
        <taxon>Agaricomycetidae</taxon>
        <taxon>Agaricales</taxon>
        <taxon>Agaricineae</taxon>
        <taxon>Psathyrellaceae</taxon>
        <taxon>Ephemerocybe</taxon>
    </lineage>
</organism>
<reference evidence="1 2" key="1">
    <citation type="submission" date="2020-07" db="EMBL/GenBank/DDBJ databases">
        <title>Comparative genomics of pyrophilous fungi reveals a link between fire events and developmental genes.</title>
        <authorList>
            <consortium name="DOE Joint Genome Institute"/>
            <person name="Steindorff A.S."/>
            <person name="Carver A."/>
            <person name="Calhoun S."/>
            <person name="Stillman K."/>
            <person name="Liu H."/>
            <person name="Lipzen A."/>
            <person name="Pangilinan J."/>
            <person name="Labutti K."/>
            <person name="Bruns T.D."/>
            <person name="Grigoriev I.V."/>
        </authorList>
    </citation>
    <scope>NUCLEOTIDE SEQUENCE [LARGE SCALE GENOMIC DNA]</scope>
    <source>
        <strain evidence="1 2">CBS 144469</strain>
    </source>
</reference>
<protein>
    <submittedName>
        <fullName evidence="1">Uncharacterized protein</fullName>
    </submittedName>
</protein>
<name>A0A8H6HPB8_9AGAR</name>
<accession>A0A8H6HPB8</accession>
<gene>
    <name evidence="1" type="ORF">DFP72DRAFT_1072160</name>
</gene>
<evidence type="ECO:0000313" key="2">
    <source>
        <dbReference type="Proteomes" id="UP000521943"/>
    </source>
</evidence>
<comment type="caution">
    <text evidence="1">The sequence shown here is derived from an EMBL/GenBank/DDBJ whole genome shotgun (WGS) entry which is preliminary data.</text>
</comment>
<sequence length="300" mass="32435">MKAIACSQILDRTAEGMCAYQASKRILAARDPARWGVKCGGGHEDMRTSFVWMYLVLKYGEDDSRKTVTGRIHRLSKAPPMFPPTGLHIATSRDSSSQLDPGLILHLGLPQEVAGGRNPSFIPSVCNVGYLVCPSAGGSAFELVLDSQEPGCPTLCLPGPSPPTPPSILSLFRASIDGSPFAGGVIDIFAPWLFNCDCDFRLIDKRTGRVLSAARTKISCYGPRYQRVTRCKVPPKLVEGVSMVALRDTMVEQSLSLNLNSSFLLYAVNTSFATWSSFVVPVHPSCRSLSAGPVTVRRPS</sequence>
<evidence type="ECO:0000313" key="1">
    <source>
        <dbReference type="EMBL" id="KAF6750733.1"/>
    </source>
</evidence>
<keyword evidence="2" id="KW-1185">Reference proteome</keyword>